<organism evidence="4 5">
    <name type="scientific">Paramecium sonneborni</name>
    <dbReference type="NCBI Taxonomy" id="65129"/>
    <lineage>
        <taxon>Eukaryota</taxon>
        <taxon>Sar</taxon>
        <taxon>Alveolata</taxon>
        <taxon>Ciliophora</taxon>
        <taxon>Intramacronucleata</taxon>
        <taxon>Oligohymenophorea</taxon>
        <taxon>Peniculida</taxon>
        <taxon>Parameciidae</taxon>
        <taxon>Paramecium</taxon>
    </lineage>
</organism>
<keyword evidence="1" id="KW-0328">Glycosyltransferase</keyword>
<dbReference type="InterPro" id="IPR012317">
    <property type="entry name" value="Poly(ADP-ribose)pol_cat_dom"/>
</dbReference>
<dbReference type="Proteomes" id="UP000692954">
    <property type="component" value="Unassembled WGS sequence"/>
</dbReference>
<dbReference type="EC" id="2.4.2.-" evidence="1"/>
<dbReference type="PANTHER" id="PTHR45740:SF2">
    <property type="entry name" value="POLY [ADP-RIBOSE] POLYMERASE"/>
    <property type="match status" value="1"/>
</dbReference>
<evidence type="ECO:0000313" key="4">
    <source>
        <dbReference type="EMBL" id="CAD8124044.1"/>
    </source>
</evidence>
<evidence type="ECO:0000313" key="5">
    <source>
        <dbReference type="Proteomes" id="UP000692954"/>
    </source>
</evidence>
<feature type="domain" description="PARP catalytic" evidence="3">
    <location>
        <begin position="1383"/>
        <end position="1587"/>
    </location>
</feature>
<keyword evidence="5" id="KW-1185">Reference proteome</keyword>
<accession>A0A8S1R9G7</accession>
<feature type="coiled-coil region" evidence="2">
    <location>
        <begin position="536"/>
        <end position="596"/>
    </location>
</feature>
<dbReference type="InterPro" id="IPR051712">
    <property type="entry name" value="ARTD-AVP"/>
</dbReference>
<comment type="caution">
    <text evidence="4">The sequence shown here is derived from an EMBL/GenBank/DDBJ whole genome shotgun (WGS) entry which is preliminary data.</text>
</comment>
<dbReference type="GO" id="GO:0003950">
    <property type="term" value="F:NAD+ poly-ADP-ribosyltransferase activity"/>
    <property type="evidence" value="ECO:0007669"/>
    <property type="project" value="UniProtKB-UniRule"/>
</dbReference>
<dbReference type="Pfam" id="PF00644">
    <property type="entry name" value="PARP"/>
    <property type="match status" value="1"/>
</dbReference>
<dbReference type="PANTHER" id="PTHR45740">
    <property type="entry name" value="POLY [ADP-RIBOSE] POLYMERASE"/>
    <property type="match status" value="1"/>
</dbReference>
<name>A0A8S1R9G7_9CILI</name>
<gene>
    <name evidence="4" type="ORF">PSON_ATCC_30995.1.T1480143</name>
</gene>
<keyword evidence="1" id="KW-0520">NAD</keyword>
<dbReference type="OrthoDB" id="302958at2759"/>
<dbReference type="GO" id="GO:0005634">
    <property type="term" value="C:nucleus"/>
    <property type="evidence" value="ECO:0007669"/>
    <property type="project" value="TreeGrafter"/>
</dbReference>
<evidence type="ECO:0000256" key="1">
    <source>
        <dbReference type="RuleBase" id="RU362114"/>
    </source>
</evidence>
<protein>
    <recommendedName>
        <fullName evidence="1">Poly [ADP-ribose] polymerase</fullName>
        <shortName evidence="1">PARP</shortName>
        <ecNumber evidence="1">2.4.2.-</ecNumber>
    </recommendedName>
</protein>
<keyword evidence="2" id="KW-0175">Coiled coil</keyword>
<dbReference type="GO" id="GO:1990404">
    <property type="term" value="F:NAD+-protein mono-ADP-ribosyltransferase activity"/>
    <property type="evidence" value="ECO:0007669"/>
    <property type="project" value="TreeGrafter"/>
</dbReference>
<proteinExistence type="predicted"/>
<dbReference type="InterPro" id="IPR019734">
    <property type="entry name" value="TPR_rpt"/>
</dbReference>
<evidence type="ECO:0000256" key="2">
    <source>
        <dbReference type="SAM" id="Coils"/>
    </source>
</evidence>
<evidence type="ECO:0000259" key="3">
    <source>
        <dbReference type="PROSITE" id="PS51059"/>
    </source>
</evidence>
<sequence>MRSVSVDQQKKNQMFLFVTRTCSQFPSVNRNIPKLIYTRDNLTINYVYNLLYLYEKELKKVSKQQTEAENIFNQLNDYAMYLTDKLGLYELSLLIFRWIIKHKSLLKTSNIFCLVYINLGSLYIKIGNKQAVIAVEKALNLTQEFDINLNVKTYSNIANALNQMNMNEKAIQVLIKAIESGDKNGDPDNKEIEIILVETYFKYAVQLEKLNKLEDSVKQYQNGIKIANKYIDDHNPQFQKFYSLYQDALYKQNKLSNRAKLLQKERLVKIGNHPASKIPQHVRFLKGIEELLHCADIEVEVIKKKSYHVDILLDKYQDLPIKINLKEDEFRKEKKLINHQFNTYQLKGQEENNISQSQQMIYLQSFIVKKFQKEAIQNNIQFKIDQELYQYEVECEQEQEKADKFFQKLKVTLDHIIILTFKFDSTDEITKIQGLLGLDRMKKKLIQQLNIKKFDLLLSSNISLEDFKNVVPLQNKAQELKINSNQIILICQSKQFQKIKILQKQLNDFVQQSNKFQLIIEPFEINLTFPPDQNYVAKKIKQLQDQEERLEIILQQSLQIEKKKMFFVKVTIQIWIQEADMKYKGYQNEISRLKNEIMLIFFPIKYITLTDKSKIILWDQFLRLFYMNNPLECWTIHKNNELMIIEIQGESDMINEKYLQIYSDLNEFSCSIFCFNCQEQIIKILKKKQKFENLYKSNFASIANQFGKCLLKISGVNVTESTIQVTIFHNQQLDLQLIKQQLQEQFFDQLNYHKENNFDIEDLWQFLGIEKQIFLEQHKITVSKMNKEYYFIGLNKNLKEIKEQLTQIKKHISENLIAKSIDCPKILIFNRLKQQWLDAHLQNEYFQNIYVNYSQELKIILHAKDQFQLNEKYNSICEEIKQLEKKTVSKICRFQEKQTKFFEKHLKIFSKQLEKQYNIIFEFDKKFSYQILSQLEYGSKKIQLISTDITLIECDAIVNFINHIAGQSKGLNQHILDFGGGAYQKFIENVIQSTKQFDQIEVAVFELSQFRPTRYIINVFIPLDINGNQVQYGQNLERNIEALFNKIENNNYHIQTLTIPTLIGENKIQIDNYITNIYLDCIINRFFQSNNLIKKIILNEPNYLQIDQFNLNLQRTLAGQQNNAKFQWQWKNDKNFENYPLDINSQIDNGYIQFLSSNQETTVALNYQITSFPSTHLVNLQNSRIQELSSTQQSNLIIKYQGINKKYYINNEYVQDPLNNYFIIQEQNQNFQFYIFWKKLDIVFNQEGVYQINRITKYKREVQKIPIVQKHNVLVGQNYSFKTKINQKIESYNSFLIQSFDQKLNEKILKEIKTELQKYLTQLNIQIPHIGDQDLEKFSNFLDSVTQRFDGNITQGQKIKIEIFKNKERKVQAQIELIMNYVKQYPKKWIKQSDNFIKVPLQQNSKEFCKIQQNFQKTDNGTITAINRIQNQSLWENYIQERNKLFGIHKNQKNILNKIEQKRYLWHGVHSQHPSVIYKSQKEGFDVTFSQIGLWGDGIYFAENAAYSRNYSYQITQQDDPNHVGMKVMLYCLVTTGRVQETEENRNIRRPNQGYDSIKGQTNGSYVYILYKMDVRRAYPAYEVIYQ</sequence>
<reference evidence="4" key="1">
    <citation type="submission" date="2021-01" db="EMBL/GenBank/DDBJ databases">
        <authorList>
            <consortium name="Genoscope - CEA"/>
            <person name="William W."/>
        </authorList>
    </citation>
    <scope>NUCLEOTIDE SEQUENCE</scope>
</reference>
<keyword evidence="1" id="KW-0808">Transferase</keyword>
<dbReference type="PROSITE" id="PS51059">
    <property type="entry name" value="PARP_CATALYTIC"/>
    <property type="match status" value="1"/>
</dbReference>
<dbReference type="SMART" id="SM00028">
    <property type="entry name" value="TPR"/>
    <property type="match status" value="3"/>
</dbReference>
<dbReference type="EMBL" id="CAJJDN010000148">
    <property type="protein sequence ID" value="CAD8124044.1"/>
    <property type="molecule type" value="Genomic_DNA"/>
</dbReference>